<organism evidence="6 7">
    <name type="scientific">Pseudovibrio axinellae</name>
    <dbReference type="NCBI Taxonomy" id="989403"/>
    <lineage>
        <taxon>Bacteria</taxon>
        <taxon>Pseudomonadati</taxon>
        <taxon>Pseudomonadota</taxon>
        <taxon>Alphaproteobacteria</taxon>
        <taxon>Hyphomicrobiales</taxon>
        <taxon>Stappiaceae</taxon>
        <taxon>Pseudovibrio</taxon>
    </lineage>
</organism>
<evidence type="ECO:0000256" key="1">
    <source>
        <dbReference type="ARBA" id="ARBA00009437"/>
    </source>
</evidence>
<dbReference type="InterPro" id="IPR036390">
    <property type="entry name" value="WH_DNA-bd_sf"/>
</dbReference>
<dbReference type="Pfam" id="PF03466">
    <property type="entry name" value="LysR_substrate"/>
    <property type="match status" value="1"/>
</dbReference>
<dbReference type="GO" id="GO:0006351">
    <property type="term" value="P:DNA-templated transcription"/>
    <property type="evidence" value="ECO:0007669"/>
    <property type="project" value="TreeGrafter"/>
</dbReference>
<accession>A0A161V514</accession>
<dbReference type="EMBL" id="LMCB01000012">
    <property type="protein sequence ID" value="KZL19880.1"/>
    <property type="molecule type" value="Genomic_DNA"/>
</dbReference>
<dbReference type="Gene3D" id="3.40.190.290">
    <property type="match status" value="1"/>
</dbReference>
<dbReference type="STRING" id="989403.SAMN05421798_10962"/>
<dbReference type="AlphaFoldDB" id="A0A161V514"/>
<keyword evidence="2" id="KW-0805">Transcription regulation</keyword>
<name>A0A161V514_9HYPH</name>
<dbReference type="Gene3D" id="1.10.10.10">
    <property type="entry name" value="Winged helix-like DNA-binding domain superfamily/Winged helix DNA-binding domain"/>
    <property type="match status" value="1"/>
</dbReference>
<dbReference type="GO" id="GO:0003700">
    <property type="term" value="F:DNA-binding transcription factor activity"/>
    <property type="evidence" value="ECO:0007669"/>
    <property type="project" value="InterPro"/>
</dbReference>
<comment type="caution">
    <text evidence="6">The sequence shown here is derived from an EMBL/GenBank/DDBJ whole genome shotgun (WGS) entry which is preliminary data.</text>
</comment>
<dbReference type="GO" id="GO:0043565">
    <property type="term" value="F:sequence-specific DNA binding"/>
    <property type="evidence" value="ECO:0007669"/>
    <property type="project" value="TreeGrafter"/>
</dbReference>
<evidence type="ECO:0000256" key="2">
    <source>
        <dbReference type="ARBA" id="ARBA00023015"/>
    </source>
</evidence>
<dbReference type="Proteomes" id="UP000076577">
    <property type="component" value="Unassembled WGS sequence"/>
</dbReference>
<feature type="domain" description="HTH lysR-type" evidence="5">
    <location>
        <begin position="8"/>
        <end position="65"/>
    </location>
</feature>
<dbReference type="Pfam" id="PF00126">
    <property type="entry name" value="HTH_1"/>
    <property type="match status" value="1"/>
</dbReference>
<proteinExistence type="inferred from homology"/>
<comment type="similarity">
    <text evidence="1">Belongs to the LysR transcriptional regulatory family.</text>
</comment>
<evidence type="ECO:0000259" key="5">
    <source>
        <dbReference type="PROSITE" id="PS50931"/>
    </source>
</evidence>
<dbReference type="InterPro" id="IPR036388">
    <property type="entry name" value="WH-like_DNA-bd_sf"/>
</dbReference>
<protein>
    <submittedName>
        <fullName evidence="6">HTH-type transcriptional regulator DmlR</fullName>
    </submittedName>
</protein>
<gene>
    <name evidence="6" type="primary">dmlR_6</name>
    <name evidence="6" type="ORF">PsAD2_01702</name>
</gene>
<dbReference type="PROSITE" id="PS50931">
    <property type="entry name" value="HTH_LYSR"/>
    <property type="match status" value="1"/>
</dbReference>
<dbReference type="SUPFAM" id="SSF53850">
    <property type="entry name" value="Periplasmic binding protein-like II"/>
    <property type="match status" value="1"/>
</dbReference>
<dbReference type="InterPro" id="IPR000847">
    <property type="entry name" value="LysR_HTH_N"/>
</dbReference>
<dbReference type="InterPro" id="IPR058163">
    <property type="entry name" value="LysR-type_TF_proteobact-type"/>
</dbReference>
<reference evidence="6 7" key="1">
    <citation type="journal article" date="2016" name="Front. Microbiol.">
        <title>Comparative Genomic Analysis Reveals a Diverse Repertoire of Genes Involved in Prokaryote-Eukaryote Interactions within the Pseudovibrio Genus.</title>
        <authorList>
            <person name="Romano S."/>
            <person name="Fernandez-Guerra A."/>
            <person name="Reen F.J."/>
            <person name="Glockner F.O."/>
            <person name="Crowley S.P."/>
            <person name="O'Sullivan O."/>
            <person name="Cotter P.D."/>
            <person name="Adams C."/>
            <person name="Dobson A.D."/>
            <person name="O'Gara F."/>
        </authorList>
    </citation>
    <scope>NUCLEOTIDE SEQUENCE [LARGE SCALE GENOMIC DNA]</scope>
    <source>
        <strain evidence="6 7">Ad2</strain>
    </source>
</reference>
<evidence type="ECO:0000256" key="4">
    <source>
        <dbReference type="ARBA" id="ARBA00023163"/>
    </source>
</evidence>
<keyword evidence="4" id="KW-0804">Transcription</keyword>
<keyword evidence="7" id="KW-1185">Reference proteome</keyword>
<evidence type="ECO:0000256" key="3">
    <source>
        <dbReference type="ARBA" id="ARBA00023125"/>
    </source>
</evidence>
<dbReference type="PANTHER" id="PTHR30537:SF3">
    <property type="entry name" value="TRANSCRIPTIONAL REGULATORY PROTEIN"/>
    <property type="match status" value="1"/>
</dbReference>
<evidence type="ECO:0000313" key="7">
    <source>
        <dbReference type="Proteomes" id="UP000076577"/>
    </source>
</evidence>
<sequence>MCNNAHMFDWQDLQFFLALSRSGSLSAAARDLGVDHATVGRRVSSLETALNLKLVDRLPRHCPLTDNGRLISALAEDVDGLAHEIKRLAKGAATSLSGTVRISVPPALSACCIAPQLASLRQRYPELKITLLSSPDFADVGRGEADIALRLSQPKEADAITRKVAAIGFAAYATPEYMARPAYSWEFIAFDSGMDQAPQQQWLQGILKGRSIALEASDLFAQEVAAQAGAGVAVLPTIVGDKNPALSRVETDVPPPIRDLWIITYPDLRRSPLIRVTMDFLIECFRGKSS</sequence>
<dbReference type="InterPro" id="IPR005119">
    <property type="entry name" value="LysR_subst-bd"/>
</dbReference>
<evidence type="ECO:0000313" key="6">
    <source>
        <dbReference type="EMBL" id="KZL19880.1"/>
    </source>
</evidence>
<keyword evidence="3" id="KW-0238">DNA-binding</keyword>
<dbReference type="PANTHER" id="PTHR30537">
    <property type="entry name" value="HTH-TYPE TRANSCRIPTIONAL REGULATOR"/>
    <property type="match status" value="1"/>
</dbReference>
<dbReference type="PATRIC" id="fig|989403.3.peg.1811"/>
<dbReference type="SUPFAM" id="SSF46785">
    <property type="entry name" value="Winged helix' DNA-binding domain"/>
    <property type="match status" value="1"/>
</dbReference>